<gene>
    <name evidence="2" type="ORF">HY834_14325</name>
</gene>
<accession>A0A933L4L1</accession>
<dbReference type="Gene3D" id="1.10.10.2520">
    <property type="entry name" value="Cell wall hydrolase SleB, domain 1"/>
    <property type="match status" value="1"/>
</dbReference>
<name>A0A933L4L1_9HYPH</name>
<dbReference type="InterPro" id="IPR042047">
    <property type="entry name" value="SleB_dom1"/>
</dbReference>
<dbReference type="AlphaFoldDB" id="A0A933L4L1"/>
<keyword evidence="2" id="KW-0378">Hydrolase</keyword>
<evidence type="ECO:0000313" key="2">
    <source>
        <dbReference type="EMBL" id="MBI4922920.1"/>
    </source>
</evidence>
<feature type="domain" description="Cell wall hydrolase SleB" evidence="1">
    <location>
        <begin position="209"/>
        <end position="319"/>
    </location>
</feature>
<organism evidence="2 3">
    <name type="scientific">Devosia nanyangense</name>
    <dbReference type="NCBI Taxonomy" id="1228055"/>
    <lineage>
        <taxon>Bacteria</taxon>
        <taxon>Pseudomonadati</taxon>
        <taxon>Pseudomonadota</taxon>
        <taxon>Alphaproteobacteria</taxon>
        <taxon>Hyphomicrobiales</taxon>
        <taxon>Devosiaceae</taxon>
        <taxon>Devosia</taxon>
    </lineage>
</organism>
<sequence length="324" mass="34641">MGRSGPTTAWARPGHSLAGVLASLVLSVLAWPLLVGAAHGPGTEAPLVMPQPAAIGATLTRHGDDLIITGSVAALFSSGSFSGPNRAEKTNRARLTPDGITVSSDFEGIRTRLAELRAPDSSVPMPPVLVPTVKVASIDPAQSAALGAIDQIVPMAAAPMPMSAPTQLAYARETTPATSFDLSVDKFGGKVSQKDLWCMATAVYFEARGETYRGQVAVGQVVMNRLAHRIYPKTICGVVFQNQHMRNACQFSFACDGIPETVTESKAWAQAEEIAKGVINGSLYLTDVEKATHYHATYVYPDWAPRLKKVVKIGHHVFYKFKRA</sequence>
<evidence type="ECO:0000259" key="1">
    <source>
        <dbReference type="Pfam" id="PF07486"/>
    </source>
</evidence>
<dbReference type="EMBL" id="JACRAF010000039">
    <property type="protein sequence ID" value="MBI4922920.1"/>
    <property type="molecule type" value="Genomic_DNA"/>
</dbReference>
<dbReference type="InterPro" id="IPR011105">
    <property type="entry name" value="Cell_wall_hydrolase_SleB"/>
</dbReference>
<dbReference type="Proteomes" id="UP000782610">
    <property type="component" value="Unassembled WGS sequence"/>
</dbReference>
<dbReference type="Pfam" id="PF07486">
    <property type="entry name" value="Hydrolase_2"/>
    <property type="match status" value="1"/>
</dbReference>
<evidence type="ECO:0000313" key="3">
    <source>
        <dbReference type="Proteomes" id="UP000782610"/>
    </source>
</evidence>
<comment type="caution">
    <text evidence="2">The sequence shown here is derived from an EMBL/GenBank/DDBJ whole genome shotgun (WGS) entry which is preliminary data.</text>
</comment>
<proteinExistence type="predicted"/>
<dbReference type="GO" id="GO:0016787">
    <property type="term" value="F:hydrolase activity"/>
    <property type="evidence" value="ECO:0007669"/>
    <property type="project" value="UniProtKB-KW"/>
</dbReference>
<reference evidence="2" key="1">
    <citation type="submission" date="2020-07" db="EMBL/GenBank/DDBJ databases">
        <title>Huge and variable diversity of episymbiotic CPR bacteria and DPANN archaea in groundwater ecosystems.</title>
        <authorList>
            <person name="He C.Y."/>
            <person name="Keren R."/>
            <person name="Whittaker M."/>
            <person name="Farag I.F."/>
            <person name="Doudna J."/>
            <person name="Cate J.H.D."/>
            <person name="Banfield J.F."/>
        </authorList>
    </citation>
    <scope>NUCLEOTIDE SEQUENCE</scope>
    <source>
        <strain evidence="2">NC_groundwater_1586_Pr3_B-0.1um_66_15</strain>
    </source>
</reference>
<protein>
    <submittedName>
        <fullName evidence="2">Cell wall hydrolase</fullName>
    </submittedName>
</protein>